<dbReference type="InterPro" id="IPR005532">
    <property type="entry name" value="SUMF_dom"/>
</dbReference>
<sequence>MRDRTSRIATSPLHVEQLWQRYQRVRAASERICEPLEPEDYVIQSMPDVSPPKWHLAHVTWFFEAFVLQPFLRGYRPLDERYDHLFNSYYKTHGTPFERARRGLLSRPTVSEVYAYRSHVDLAMERLLTRRGGDLDDEVLQRVELGLEHEQQHQELLLMDIKHILAQNPLRPVYRHDLKPGGAAAGKLQWVRFPAGLRHVGHTGEDFAFDCERPRHRVFVEAFQLASRPVSNGEYLQFIRDGGYRSTALWLADGWDHIQRAGWQAPLYWLREGDDWLELTLGGPRELDLDAPVCHLSYFEAEAFATWAQARLPREEEWEVAAQDEPLWGNFVENDHLQPVAASAGDGLQQLYGDVWEWTASAYRPYPGFSPLGGSLGEYNGKFMSGQMVLRGGSCATPEDHVRPTYRNFFYPTMRWQFSGLRLAKEL</sequence>
<dbReference type="GO" id="GO:0052699">
    <property type="term" value="P:ergothioneine biosynthetic process"/>
    <property type="evidence" value="ECO:0007669"/>
    <property type="project" value="InterPro"/>
</dbReference>
<name>A0A1G7HE44_9GAMM</name>
<dbReference type="SUPFAM" id="SSF56436">
    <property type="entry name" value="C-type lectin-like"/>
    <property type="match status" value="1"/>
</dbReference>
<evidence type="ECO:0000313" key="9">
    <source>
        <dbReference type="Proteomes" id="UP001278050"/>
    </source>
</evidence>
<feature type="domain" description="Sulfatase-modifying factor enzyme-like" evidence="4">
    <location>
        <begin position="189"/>
        <end position="333"/>
    </location>
</feature>
<reference evidence="6 9" key="2">
    <citation type="submission" date="2023-11" db="EMBL/GenBank/DDBJ databases">
        <title>MicrobeMod: A computational toolkit for identifying prokaryotic methylation and restriction-modification with nanopore sequencing.</title>
        <authorList>
            <person name="Crits-Christoph A."/>
            <person name="Kang S.C."/>
            <person name="Lee H."/>
            <person name="Ostrov N."/>
        </authorList>
    </citation>
    <scope>NUCLEOTIDE SEQUENCE [LARGE SCALE GENOMIC DNA]</scope>
    <source>
        <strain evidence="6 9">ATCC BAA-571</strain>
    </source>
</reference>
<dbReference type="EMBL" id="JAWXXP010000001">
    <property type="protein sequence ID" value="MDX5993770.1"/>
    <property type="molecule type" value="Genomic_DNA"/>
</dbReference>
<feature type="domain" description="DinB-like" evidence="5">
    <location>
        <begin position="22"/>
        <end position="155"/>
    </location>
</feature>
<dbReference type="InterPro" id="IPR024775">
    <property type="entry name" value="DinB-like"/>
</dbReference>
<keyword evidence="2" id="KW-0408">Iron</keyword>
<organism evidence="7 8">
    <name type="scientific">Ectopseudomonas alcaliphila</name>
    <dbReference type="NCBI Taxonomy" id="101564"/>
    <lineage>
        <taxon>Bacteria</taxon>
        <taxon>Pseudomonadati</taxon>
        <taxon>Pseudomonadota</taxon>
        <taxon>Gammaproteobacteria</taxon>
        <taxon>Pseudomonadales</taxon>
        <taxon>Pseudomonadaceae</taxon>
        <taxon>Ectopseudomonas</taxon>
    </lineage>
</organism>
<dbReference type="Pfam" id="PF03781">
    <property type="entry name" value="FGE-sulfatase"/>
    <property type="match status" value="2"/>
</dbReference>
<keyword evidence="1" id="KW-0560">Oxidoreductase</keyword>
<dbReference type="AlphaFoldDB" id="A0A1G7HE44"/>
<keyword evidence="9" id="KW-1185">Reference proteome</keyword>
<dbReference type="PANTHER" id="PTHR23150">
    <property type="entry name" value="SULFATASE MODIFYING FACTOR 1, 2"/>
    <property type="match status" value="1"/>
</dbReference>
<dbReference type="Proteomes" id="UP001278050">
    <property type="component" value="Unassembled WGS sequence"/>
</dbReference>
<dbReference type="EMBL" id="FNAE01000005">
    <property type="protein sequence ID" value="SDE98695.1"/>
    <property type="molecule type" value="Genomic_DNA"/>
</dbReference>
<proteinExistence type="predicted"/>
<dbReference type="InterPro" id="IPR042095">
    <property type="entry name" value="SUMF_sf"/>
</dbReference>
<dbReference type="OrthoDB" id="9768004at2"/>
<evidence type="ECO:0000313" key="8">
    <source>
        <dbReference type="Proteomes" id="UP000182413"/>
    </source>
</evidence>
<protein>
    <submittedName>
        <fullName evidence="7">Ergothioneine biosynthesis protein EgtB</fullName>
    </submittedName>
</protein>
<dbReference type="InterPro" id="IPR034660">
    <property type="entry name" value="DinB/YfiT-like"/>
</dbReference>
<dbReference type="NCBIfam" id="TIGR03440">
    <property type="entry name" value="egtB_TIGR03440"/>
    <property type="match status" value="1"/>
</dbReference>
<evidence type="ECO:0000313" key="6">
    <source>
        <dbReference type="EMBL" id="MDX5993770.1"/>
    </source>
</evidence>
<dbReference type="Pfam" id="PF12867">
    <property type="entry name" value="DinB_2"/>
    <property type="match status" value="1"/>
</dbReference>
<dbReference type="RefSeq" id="WP_074679691.1">
    <property type="nucleotide sequence ID" value="NZ_CBCSET010000007.1"/>
</dbReference>
<evidence type="ECO:0000259" key="5">
    <source>
        <dbReference type="Pfam" id="PF12867"/>
    </source>
</evidence>
<dbReference type="SUPFAM" id="SSF109854">
    <property type="entry name" value="DinB/YfiT-like putative metalloenzymes"/>
    <property type="match status" value="1"/>
</dbReference>
<evidence type="ECO:0000256" key="3">
    <source>
        <dbReference type="ARBA" id="ARBA00037882"/>
    </source>
</evidence>
<evidence type="ECO:0000256" key="1">
    <source>
        <dbReference type="ARBA" id="ARBA00023002"/>
    </source>
</evidence>
<dbReference type="InterPro" id="IPR051043">
    <property type="entry name" value="Sulfatase_Mod_Factor_Kinase"/>
</dbReference>
<dbReference type="Gene3D" id="3.90.1580.10">
    <property type="entry name" value="paralog of FGE (formylglycine-generating enzyme)"/>
    <property type="match status" value="1"/>
</dbReference>
<dbReference type="PANTHER" id="PTHR23150:SF36">
    <property type="entry name" value="HERCYNINE OXYGENASE"/>
    <property type="match status" value="1"/>
</dbReference>
<comment type="pathway">
    <text evidence="3">Amino-acid biosynthesis; ergothioneine biosynthesis.</text>
</comment>
<evidence type="ECO:0000259" key="4">
    <source>
        <dbReference type="Pfam" id="PF03781"/>
    </source>
</evidence>
<dbReference type="InterPro" id="IPR016187">
    <property type="entry name" value="CTDL_fold"/>
</dbReference>
<evidence type="ECO:0000256" key="2">
    <source>
        <dbReference type="ARBA" id="ARBA00023004"/>
    </source>
</evidence>
<reference evidence="7 8" key="1">
    <citation type="submission" date="2016-10" db="EMBL/GenBank/DDBJ databases">
        <authorList>
            <person name="de Groot N.N."/>
        </authorList>
    </citation>
    <scope>NUCLEOTIDE SEQUENCE [LARGE SCALE GENOMIC DNA]</scope>
    <source>
        <strain evidence="7 8">JCM 10630</strain>
    </source>
</reference>
<evidence type="ECO:0000313" key="7">
    <source>
        <dbReference type="EMBL" id="SDE98695.1"/>
    </source>
</evidence>
<dbReference type="Proteomes" id="UP000182413">
    <property type="component" value="Unassembled WGS sequence"/>
</dbReference>
<dbReference type="InterPro" id="IPR017806">
    <property type="entry name" value="EgtB"/>
</dbReference>
<feature type="domain" description="Sulfatase-modifying factor enzyme-like" evidence="4">
    <location>
        <begin position="345"/>
        <end position="425"/>
    </location>
</feature>
<accession>A0A1G7HE44</accession>
<gene>
    <name evidence="6" type="primary">egtB</name>
    <name evidence="7" type="ORF">SAMN05216575_10566</name>
    <name evidence="6" type="ORF">SIM71_17000</name>
</gene>